<reference evidence="2 3" key="1">
    <citation type="submission" date="2019-10" db="EMBL/GenBank/DDBJ databases">
        <title>Genome diversity of Sutterella seckii.</title>
        <authorList>
            <person name="Chaplin A.V."/>
            <person name="Sokolova S.R."/>
            <person name="Mosin K.A."/>
            <person name="Ivanova E.L."/>
            <person name="Kochetkova T.O."/>
            <person name="Goltsov A.Y."/>
            <person name="Trofimov D.Y."/>
            <person name="Efimov B.A."/>
        </authorList>
    </citation>
    <scope>NUCLEOTIDE SEQUENCE [LARGE SCALE GENOMIC DNA]</scope>
    <source>
        <strain evidence="2 3">ASD3426</strain>
    </source>
</reference>
<dbReference type="InterPro" id="IPR003959">
    <property type="entry name" value="ATPase_AAA_core"/>
</dbReference>
<dbReference type="PANTHER" id="PTHR43581">
    <property type="entry name" value="ATP/GTP PHOSPHATASE"/>
    <property type="match status" value="1"/>
</dbReference>
<dbReference type="AlphaFoldDB" id="A0AAI9WN43"/>
<dbReference type="Pfam" id="PF13304">
    <property type="entry name" value="AAA_21"/>
    <property type="match status" value="1"/>
</dbReference>
<name>A0AAI9WN43_9BURK</name>
<comment type="caution">
    <text evidence="2">The sequence shown here is derived from an EMBL/GenBank/DDBJ whole genome shotgun (WGS) entry which is preliminary data.</text>
</comment>
<proteinExistence type="predicted"/>
<accession>A0AAI9WN43</accession>
<dbReference type="Gene3D" id="3.40.50.300">
    <property type="entry name" value="P-loop containing nucleotide triphosphate hydrolases"/>
    <property type="match status" value="1"/>
</dbReference>
<evidence type="ECO:0000313" key="3">
    <source>
        <dbReference type="Proteomes" id="UP000469462"/>
    </source>
</evidence>
<dbReference type="EMBL" id="WEHW01000011">
    <property type="protein sequence ID" value="KAB7651725.1"/>
    <property type="molecule type" value="Genomic_DNA"/>
</dbReference>
<sequence>MQIRSIELRNFKGLSKLKFQLSPGFNILSSSNEEDKTSILQSFALGLHVLSDHFLLVSASFDKERDTASTAKIEKKEKTDDLLEFNFGGSCTIEMNDENHQLSISRVVDDSEKEETIIVDSSADSSALERKSENEFPIFAFYRSSRFLHCDWIETVRSSRFSNDTRCSVYESWQDAGNAESCSSTLSWIREKTSVRLDYAERGLDATPPVENDGGTALSRIVNDAFPEIVDVCWDRDVSSVLVSKEIKGKLGDFRIMQIPFEMLSDGERSVIMLFADILRRMCVLHPHLKASEAMRTDGIVLIDDLEAHLHPDWQRRILKGLRRAFPRVQFIAATNSPIMIGEVEPNGVHLLDGGKIVQPVQSYGLDVNEVLEQILHTERQSIEVKEAVGKIKELIEIGKTDEARNRLNALEEKLNGSIRSTRDADAAISFKESILKE</sequence>
<keyword evidence="3" id="KW-1185">Reference proteome</keyword>
<evidence type="ECO:0000313" key="2">
    <source>
        <dbReference type="EMBL" id="KAB7651725.1"/>
    </source>
</evidence>
<dbReference type="InterPro" id="IPR051396">
    <property type="entry name" value="Bact_Antivir_Def_Nuclease"/>
</dbReference>
<dbReference type="RefSeq" id="WP_139687186.1">
    <property type="nucleotide sequence ID" value="NZ_WEHW01000011.1"/>
</dbReference>
<dbReference type="PANTHER" id="PTHR43581:SF2">
    <property type="entry name" value="EXCINUCLEASE ATPASE SUBUNIT"/>
    <property type="match status" value="1"/>
</dbReference>
<dbReference type="GO" id="GO:0005524">
    <property type="term" value="F:ATP binding"/>
    <property type="evidence" value="ECO:0007669"/>
    <property type="project" value="InterPro"/>
</dbReference>
<dbReference type="GO" id="GO:0016887">
    <property type="term" value="F:ATP hydrolysis activity"/>
    <property type="evidence" value="ECO:0007669"/>
    <property type="project" value="InterPro"/>
</dbReference>
<protein>
    <submittedName>
        <fullName evidence="2">AAA family ATPase</fullName>
    </submittedName>
</protein>
<dbReference type="InterPro" id="IPR027417">
    <property type="entry name" value="P-loop_NTPase"/>
</dbReference>
<dbReference type="Proteomes" id="UP000469462">
    <property type="component" value="Unassembled WGS sequence"/>
</dbReference>
<organism evidence="2 3">
    <name type="scientific">Sutterella seckii</name>
    <dbReference type="NCBI Taxonomy" id="1944635"/>
    <lineage>
        <taxon>Bacteria</taxon>
        <taxon>Pseudomonadati</taxon>
        <taxon>Pseudomonadota</taxon>
        <taxon>Betaproteobacteria</taxon>
        <taxon>Burkholderiales</taxon>
        <taxon>Sutterellaceae</taxon>
        <taxon>Sutterella</taxon>
    </lineage>
</organism>
<dbReference type="SUPFAM" id="SSF52540">
    <property type="entry name" value="P-loop containing nucleoside triphosphate hydrolases"/>
    <property type="match status" value="1"/>
</dbReference>
<evidence type="ECO:0000259" key="1">
    <source>
        <dbReference type="Pfam" id="PF13304"/>
    </source>
</evidence>
<feature type="domain" description="ATPase AAA-type core" evidence="1">
    <location>
        <begin position="260"/>
        <end position="338"/>
    </location>
</feature>
<gene>
    <name evidence="2" type="ORF">GBM96_04955</name>
</gene>